<proteinExistence type="predicted"/>
<dbReference type="Proteomes" id="UP000812961">
    <property type="component" value="Unassembled WGS sequence"/>
</dbReference>
<accession>A0ABS7GIS8</accession>
<protein>
    <submittedName>
        <fullName evidence="2">Uncharacterized protein</fullName>
    </submittedName>
</protein>
<reference evidence="2 3" key="1">
    <citation type="submission" date="2021-08" db="EMBL/GenBank/DDBJ databases">
        <title>The genome sequence of Chitinophaga sp. B61.</title>
        <authorList>
            <person name="Zhang X."/>
        </authorList>
    </citation>
    <scope>NUCLEOTIDE SEQUENCE [LARGE SCALE GENOMIC DNA]</scope>
    <source>
        <strain evidence="2 3">B61</strain>
    </source>
</reference>
<organism evidence="2 3">
    <name type="scientific">Chitinophaga rhizophila</name>
    <dbReference type="NCBI Taxonomy" id="2866212"/>
    <lineage>
        <taxon>Bacteria</taxon>
        <taxon>Pseudomonadati</taxon>
        <taxon>Bacteroidota</taxon>
        <taxon>Chitinophagia</taxon>
        <taxon>Chitinophagales</taxon>
        <taxon>Chitinophagaceae</taxon>
        <taxon>Chitinophaga</taxon>
    </lineage>
</organism>
<evidence type="ECO:0000313" key="3">
    <source>
        <dbReference type="Proteomes" id="UP000812961"/>
    </source>
</evidence>
<comment type="caution">
    <text evidence="2">The sequence shown here is derived from an EMBL/GenBank/DDBJ whole genome shotgun (WGS) entry which is preliminary data.</text>
</comment>
<name>A0ABS7GIS8_9BACT</name>
<dbReference type="EMBL" id="JAICCF010000004">
    <property type="protein sequence ID" value="MBW8687135.1"/>
    <property type="molecule type" value="Genomic_DNA"/>
</dbReference>
<evidence type="ECO:0000313" key="2">
    <source>
        <dbReference type="EMBL" id="MBW8687135.1"/>
    </source>
</evidence>
<dbReference type="RefSeq" id="WP_220252459.1">
    <property type="nucleotide sequence ID" value="NZ_JAICCF010000004.1"/>
</dbReference>
<gene>
    <name evidence="2" type="ORF">K1Y79_22550</name>
</gene>
<sequence length="254" mass="27666">MAIQTSVITFSGRLGDLIGYYRNRKACLRTRPASIRQTQATKQSAYRFGIASKNAALIRYSCYPELDVRSDSTHINRLNKALIAAGRYNLAAITGFRFNQQCSTTQFFTVQPVVSEEGVVEIPAQLFPRLKHVQAIEVKVIATRISFGLQRTIHTTADAILIDTSLPFSGATLNATAPGAGTLVVILQVRAINNGIPSMQASNNAADIIAVVPPAISTVASTTVDKQPNYYKRLPPIQPTATTTAVHPRIQQRE</sequence>
<evidence type="ECO:0000256" key="1">
    <source>
        <dbReference type="SAM" id="MobiDB-lite"/>
    </source>
</evidence>
<feature type="region of interest" description="Disordered" evidence="1">
    <location>
        <begin position="233"/>
        <end position="254"/>
    </location>
</feature>
<keyword evidence="3" id="KW-1185">Reference proteome</keyword>